<evidence type="ECO:0000256" key="2">
    <source>
        <dbReference type="ARBA" id="ARBA00022664"/>
    </source>
</evidence>
<dbReference type="GO" id="GO:0000349">
    <property type="term" value="P:generation of catalytic spliceosome for first transesterification step"/>
    <property type="evidence" value="ECO:0007669"/>
    <property type="project" value="UniProtKB-UniRule"/>
</dbReference>
<comment type="subcellular location">
    <subcellularLocation>
        <location evidence="1 8">Nucleus</location>
    </subcellularLocation>
</comment>
<gene>
    <name evidence="11" type="primary">Yju2</name>
    <name evidence="11" type="ORF">CDAR_409521</name>
</gene>
<comment type="similarity">
    <text evidence="8">Belongs to the CWC16 family. YJU2 subfamily.</text>
</comment>
<evidence type="ECO:0000256" key="1">
    <source>
        <dbReference type="ARBA" id="ARBA00004123"/>
    </source>
</evidence>
<keyword evidence="12" id="KW-1185">Reference proteome</keyword>
<keyword evidence="2" id="KW-0507">mRNA processing</keyword>
<keyword evidence="9" id="KW-0175">Coiled coil</keyword>
<evidence type="ECO:0000256" key="5">
    <source>
        <dbReference type="ARBA" id="ARBA00022833"/>
    </source>
</evidence>
<keyword evidence="7 8" id="KW-0539">Nucleus</keyword>
<evidence type="ECO:0000256" key="9">
    <source>
        <dbReference type="SAM" id="Coils"/>
    </source>
</evidence>
<dbReference type="EMBL" id="BPLQ01007179">
    <property type="protein sequence ID" value="GIY28548.1"/>
    <property type="molecule type" value="Genomic_DNA"/>
</dbReference>
<dbReference type="PANTHER" id="PTHR12111">
    <property type="entry name" value="SPLICING FACTOR YJU2"/>
    <property type="match status" value="1"/>
</dbReference>
<feature type="compositionally biased region" description="Basic and acidic residues" evidence="10">
    <location>
        <begin position="223"/>
        <end position="232"/>
    </location>
</feature>
<comment type="caution">
    <text evidence="11">The sequence shown here is derived from an EMBL/GenBank/DDBJ whole genome shotgun (WGS) entry which is preliminary data.</text>
</comment>
<name>A0AAV4S9D2_9ARAC</name>
<evidence type="ECO:0000256" key="7">
    <source>
        <dbReference type="ARBA" id="ARBA00023242"/>
    </source>
</evidence>
<evidence type="ECO:0000313" key="12">
    <source>
        <dbReference type="Proteomes" id="UP001054837"/>
    </source>
</evidence>
<protein>
    <recommendedName>
        <fullName evidence="8">Splicing factor YJU2</fullName>
    </recommendedName>
</protein>
<evidence type="ECO:0000256" key="6">
    <source>
        <dbReference type="ARBA" id="ARBA00023187"/>
    </source>
</evidence>
<feature type="binding site" evidence="8">
    <location>
        <position position="80"/>
    </location>
    <ligand>
        <name>Zn(2+)</name>
        <dbReference type="ChEBI" id="CHEBI:29105"/>
    </ligand>
</feature>
<dbReference type="GO" id="GO:0071006">
    <property type="term" value="C:U2-type catalytic step 1 spliceosome"/>
    <property type="evidence" value="ECO:0007669"/>
    <property type="project" value="UniProtKB-UniRule"/>
</dbReference>
<evidence type="ECO:0000256" key="4">
    <source>
        <dbReference type="ARBA" id="ARBA00022728"/>
    </source>
</evidence>
<feature type="coiled-coil region" evidence="9">
    <location>
        <begin position="108"/>
        <end position="163"/>
    </location>
</feature>
<feature type="region of interest" description="Disordered" evidence="10">
    <location>
        <begin position="219"/>
        <end position="241"/>
    </location>
</feature>
<feature type="binding site" evidence="8">
    <location>
        <position position="83"/>
    </location>
    <ligand>
        <name>Zn(2+)</name>
        <dbReference type="ChEBI" id="CHEBI:29105"/>
    </ligand>
</feature>
<dbReference type="AlphaFoldDB" id="A0AAV4S9D2"/>
<dbReference type="HAMAP" id="MF_03226">
    <property type="entry name" value="YJU2"/>
    <property type="match status" value="1"/>
</dbReference>
<evidence type="ECO:0000313" key="11">
    <source>
        <dbReference type="EMBL" id="GIY28548.1"/>
    </source>
</evidence>
<feature type="binding site" evidence="8">
    <location>
        <position position="43"/>
    </location>
    <ligand>
        <name>Zn(2+)</name>
        <dbReference type="ChEBI" id="CHEBI:29105"/>
    </ligand>
</feature>
<dbReference type="InterPro" id="IPR007590">
    <property type="entry name" value="Saf4/Yju2"/>
</dbReference>
<feature type="binding site" evidence="8">
    <location>
        <position position="46"/>
    </location>
    <ligand>
        <name>Zn(2+)</name>
        <dbReference type="ChEBI" id="CHEBI:29105"/>
    </ligand>
</feature>
<keyword evidence="3 8" id="KW-0479">Metal-binding</keyword>
<evidence type="ECO:0000256" key="8">
    <source>
        <dbReference type="HAMAP-Rule" id="MF_03226"/>
    </source>
</evidence>
<dbReference type="InterPro" id="IPR043701">
    <property type="entry name" value="Yju2"/>
</dbReference>
<sequence>MSERKVLNKYYPPDFDPSKIPRLRLPRDRQYTVRLMAPCNMRCTTCGEYIYKGKKFNARKETVQNEEYLGIKIFRFYIKCPCCLAEITFKTDPENADYIVEHGATRNFQALKLAEEAAAKQAKELEEEEKNNPMKLLENRTQASKREMEVMETLEELKDLNQRHSKVDIQKLLVNKQQQLIDESKQQEEEDEAFIRSVFGTSDGKTIKRIIDDDDEEEISVNTKKEQTESSSKKQKLTNSSIGTLSTTSNLVKLKTTSDVAPVNTNTSNRNQQSKPVIKKKLDNLVIIKKKSELAIEKKQESIPNALSLLGTYSGSDTDSS</sequence>
<evidence type="ECO:0000256" key="3">
    <source>
        <dbReference type="ARBA" id="ARBA00022723"/>
    </source>
</evidence>
<dbReference type="Pfam" id="PF04502">
    <property type="entry name" value="Saf4_Yju2"/>
    <property type="match status" value="1"/>
</dbReference>
<dbReference type="GO" id="GO:0046872">
    <property type="term" value="F:metal ion binding"/>
    <property type="evidence" value="ECO:0007669"/>
    <property type="project" value="UniProtKB-KW"/>
</dbReference>
<keyword evidence="4 8" id="KW-0747">Spliceosome</keyword>
<accession>A0AAV4S9D2</accession>
<dbReference type="Proteomes" id="UP001054837">
    <property type="component" value="Unassembled WGS sequence"/>
</dbReference>
<keyword evidence="5 8" id="KW-0862">Zinc</keyword>
<comment type="function">
    <text evidence="8">Part of the spliceosome which catalyzes two sequential transesterification reactions, first the excision of the non-coding intron from pre-mRNA and then the ligation of the coding exons to form the mature mRNA. Plays a role in stabilizing the structure of the spliceosome catalytic core and docking of the branch helix into the active site, producing 5'-exon and lariat intron-3'-intermediates.</text>
</comment>
<keyword evidence="6" id="KW-0508">mRNA splicing</keyword>
<dbReference type="PANTHER" id="PTHR12111:SF1">
    <property type="entry name" value="SPLICING FACTOR YJU2"/>
    <property type="match status" value="1"/>
</dbReference>
<comment type="subunit">
    <text evidence="8">Component of the spliceosome. Present in the activated B complex, the catalytically activated B* complex which catalyzes the branching, the catalytic step 1 C complex catalyzing the exon ligation, and the postcatalytic P complex containing the ligated exons (mRNA) and the excised lariat intron.</text>
</comment>
<reference evidence="11 12" key="1">
    <citation type="submission" date="2021-06" db="EMBL/GenBank/DDBJ databases">
        <title>Caerostris darwini draft genome.</title>
        <authorList>
            <person name="Kono N."/>
            <person name="Arakawa K."/>
        </authorList>
    </citation>
    <scope>NUCLEOTIDE SEQUENCE [LARGE SCALE GENOMIC DNA]</scope>
</reference>
<proteinExistence type="inferred from homology"/>
<evidence type="ECO:0000256" key="10">
    <source>
        <dbReference type="SAM" id="MobiDB-lite"/>
    </source>
</evidence>
<organism evidence="11 12">
    <name type="scientific">Caerostris darwini</name>
    <dbReference type="NCBI Taxonomy" id="1538125"/>
    <lineage>
        <taxon>Eukaryota</taxon>
        <taxon>Metazoa</taxon>
        <taxon>Ecdysozoa</taxon>
        <taxon>Arthropoda</taxon>
        <taxon>Chelicerata</taxon>
        <taxon>Arachnida</taxon>
        <taxon>Araneae</taxon>
        <taxon>Araneomorphae</taxon>
        <taxon>Entelegynae</taxon>
        <taxon>Araneoidea</taxon>
        <taxon>Araneidae</taxon>
        <taxon>Caerostris</taxon>
    </lineage>
</organism>